<sequence>MSQSETDRRPVRIDVRAATAAAIVFGVLGGGAQTQQAGKPSADGPTREAQAVDRPDRDGDALPRLPAPDRPAAEAPPPPAAKARPKVEAAPAPKAGETPKAAAPKDEPRAPAPDPPAAPKAAADAGLLQPEEIEAIRADAVQRLKALAPADGGDAKADGDPAKIDDKALADLLEDRRRRLDDYDKLAKELAEMTAPENGPDRQLDDAKAQLADVQGRLDQPVGALLPPLFTQKDAVDQAGRAQMQEAIEGLQKDIKAYQDKLATSPPEPEKKAKDAVAGLRTDRDRIAQGIAALKARDASRAAAAAPRTAAERKAFEERGVNLRVEASVEDLRLRVVERKIVRTEKLAEVAGVRRKAWAAHVRLGKKVLEPAQARFRQLAEAAEGDLRRKAEAEQAKAGAARDPIERYRAERLAELLDLEASAIRAEQAVTAGSKPSLEDMRSQANIARANFERIKTLIEGDEDRLGRLDVLSINADYRRLEPERRRIERDERDAVDKRLRDYANMLTSVELSQIEDRLLDQIDLDDLQDKLTPDRHPEAVAIWRELEEKHTAILARRREALEKLVRNEEEILAEIDRRLGTLEDESNFIRTHLFWVRDQDPISPTTVGLAAGEVRRLTRVSIGLAQDAVTPASWKRAAPEFLAASAVVVVLPLGIFRVRRVLKRRLSQALPGSGGLKVDMNPVVRGG</sequence>
<evidence type="ECO:0000313" key="3">
    <source>
        <dbReference type="EMBL" id="MDG3008006.1"/>
    </source>
</evidence>
<reference evidence="3 4" key="1">
    <citation type="submission" date="2023-03" db="EMBL/GenBank/DDBJ databases">
        <title>Paludisphaera mucosa sp. nov. a novel planctomycete from northern fen.</title>
        <authorList>
            <person name="Ivanova A."/>
        </authorList>
    </citation>
    <scope>NUCLEOTIDE SEQUENCE [LARGE SCALE GENOMIC DNA]</scope>
    <source>
        <strain evidence="3 4">Pla2</strain>
    </source>
</reference>
<feature type="compositionally biased region" description="Pro residues" evidence="2">
    <location>
        <begin position="65"/>
        <end position="80"/>
    </location>
</feature>
<dbReference type="EMBL" id="JARRAG010000002">
    <property type="protein sequence ID" value="MDG3008006.1"/>
    <property type="molecule type" value="Genomic_DNA"/>
</dbReference>
<keyword evidence="1" id="KW-0175">Coiled coil</keyword>
<dbReference type="RefSeq" id="WP_277864274.1">
    <property type="nucleotide sequence ID" value="NZ_JARRAG010000002.1"/>
</dbReference>
<feature type="region of interest" description="Disordered" evidence="2">
    <location>
        <begin position="32"/>
        <end position="131"/>
    </location>
</feature>
<gene>
    <name evidence="3" type="ORF">PZE19_29935</name>
</gene>
<evidence type="ECO:0000256" key="2">
    <source>
        <dbReference type="SAM" id="MobiDB-lite"/>
    </source>
</evidence>
<dbReference type="Proteomes" id="UP001216907">
    <property type="component" value="Unassembled WGS sequence"/>
</dbReference>
<comment type="caution">
    <text evidence="3">The sequence shown here is derived from an EMBL/GenBank/DDBJ whole genome shotgun (WGS) entry which is preliminary data.</text>
</comment>
<feature type="compositionally biased region" description="Basic and acidic residues" evidence="2">
    <location>
        <begin position="50"/>
        <end position="61"/>
    </location>
</feature>
<accession>A0ABT6FKH5</accession>
<proteinExistence type="predicted"/>
<feature type="coiled-coil region" evidence="1">
    <location>
        <begin position="559"/>
        <end position="586"/>
    </location>
</feature>
<name>A0ABT6FKH5_9BACT</name>
<evidence type="ECO:0008006" key="5">
    <source>
        <dbReference type="Google" id="ProtNLM"/>
    </source>
</evidence>
<evidence type="ECO:0000256" key="1">
    <source>
        <dbReference type="SAM" id="Coils"/>
    </source>
</evidence>
<keyword evidence="4" id="KW-1185">Reference proteome</keyword>
<evidence type="ECO:0000313" key="4">
    <source>
        <dbReference type="Proteomes" id="UP001216907"/>
    </source>
</evidence>
<organism evidence="3 4">
    <name type="scientific">Paludisphaera mucosa</name>
    <dbReference type="NCBI Taxonomy" id="3030827"/>
    <lineage>
        <taxon>Bacteria</taxon>
        <taxon>Pseudomonadati</taxon>
        <taxon>Planctomycetota</taxon>
        <taxon>Planctomycetia</taxon>
        <taxon>Isosphaerales</taxon>
        <taxon>Isosphaeraceae</taxon>
        <taxon>Paludisphaera</taxon>
    </lineage>
</organism>
<protein>
    <recommendedName>
        <fullName evidence="5">Chromosome partition protein Smc</fullName>
    </recommendedName>
</protein>
<feature type="compositionally biased region" description="Low complexity" evidence="2">
    <location>
        <begin position="88"/>
        <end position="102"/>
    </location>
</feature>